<protein>
    <recommendedName>
        <fullName evidence="12">Cytochrome c oxidase subunit 7A2, mitochondrial</fullName>
    </recommendedName>
    <alternativeName>
        <fullName evidence="13">Cytochrome c oxidase subunit VIIa-liver/heart</fullName>
    </alternativeName>
</protein>
<keyword evidence="15" id="KW-1185">Reference proteome</keyword>
<keyword evidence="10" id="KW-0496">Mitochondrion</keyword>
<evidence type="ECO:0000256" key="7">
    <source>
        <dbReference type="ARBA" id="ARBA00022989"/>
    </source>
</evidence>
<evidence type="ECO:0000256" key="3">
    <source>
        <dbReference type="ARBA" id="ARBA00009331"/>
    </source>
</evidence>
<evidence type="ECO:0000256" key="9">
    <source>
        <dbReference type="ARBA" id="ARBA00023002"/>
    </source>
</evidence>
<dbReference type="FunFam" id="4.10.91.10:FF:000001">
    <property type="entry name" value="Cytochrome c oxidase subunit 7A1, mitochondrial"/>
    <property type="match status" value="1"/>
</dbReference>
<evidence type="ECO:0000313" key="14">
    <source>
        <dbReference type="Ensembl" id="ENSECAP00000064336.1"/>
    </source>
</evidence>
<evidence type="ECO:0000256" key="4">
    <source>
        <dbReference type="ARBA" id="ARBA00022692"/>
    </source>
</evidence>
<dbReference type="PANTHER" id="PTHR10510">
    <property type="entry name" value="CYTOCHROME C OXIDASE POLYPEPTIDE 7A"/>
    <property type="match status" value="1"/>
</dbReference>
<proteinExistence type="inferred from homology"/>
<dbReference type="Ensembl" id="ENSECAT00000123131.1">
    <property type="protein sequence ID" value="ENSECAP00000064336.1"/>
    <property type="gene ID" value="ENSECAG00000012469.4"/>
</dbReference>
<dbReference type="GeneTree" id="ENSGT00940000154550"/>
<dbReference type="InterPro" id="IPR003177">
    <property type="entry name" value="Cytc_oxidase_su7a_met"/>
</dbReference>
<dbReference type="GO" id="GO:0016491">
    <property type="term" value="F:oxidoreductase activity"/>
    <property type="evidence" value="ECO:0007669"/>
    <property type="project" value="UniProtKB-KW"/>
</dbReference>
<gene>
    <name evidence="14" type="primary">COX7A2</name>
</gene>
<comment type="similarity">
    <text evidence="3">Belongs to the cytochrome c oxidase VIIa family.</text>
</comment>
<dbReference type="AlphaFoldDB" id="A0A9L0RK92"/>
<reference evidence="14" key="2">
    <citation type="submission" date="2025-08" db="UniProtKB">
        <authorList>
            <consortium name="Ensembl"/>
        </authorList>
    </citation>
    <scope>IDENTIFICATION</scope>
    <source>
        <strain evidence="14">Thoroughbred</strain>
    </source>
</reference>
<dbReference type="CDD" id="cd00928">
    <property type="entry name" value="Cyt_c_Oxidase_VIIa"/>
    <property type="match status" value="1"/>
</dbReference>
<evidence type="ECO:0000256" key="1">
    <source>
        <dbReference type="ARBA" id="ARBA00004434"/>
    </source>
</evidence>
<accession>A0A9L0RK92</accession>
<dbReference type="Pfam" id="PF02238">
    <property type="entry name" value="COX7a"/>
    <property type="match status" value="1"/>
</dbReference>
<keyword evidence="9" id="KW-0560">Oxidoreductase</keyword>
<name>A0A9L0RK92_HORSE</name>
<evidence type="ECO:0000256" key="2">
    <source>
        <dbReference type="ARBA" id="ARBA00004673"/>
    </source>
</evidence>
<evidence type="ECO:0000256" key="5">
    <source>
        <dbReference type="ARBA" id="ARBA00022792"/>
    </source>
</evidence>
<dbReference type="Proteomes" id="UP000002281">
    <property type="component" value="Chromosome 10"/>
</dbReference>
<dbReference type="Gene3D" id="4.10.91.10">
    <property type="entry name" value="Cytochrome c oxidase, subunit VIIa"/>
    <property type="match status" value="1"/>
</dbReference>
<dbReference type="SUPFAM" id="SSF81419">
    <property type="entry name" value="Mitochondrial cytochrome c oxidase subunit VIIa"/>
    <property type="match status" value="1"/>
</dbReference>
<organism evidence="14 15">
    <name type="scientific">Equus caballus</name>
    <name type="common">Horse</name>
    <dbReference type="NCBI Taxonomy" id="9796"/>
    <lineage>
        <taxon>Eukaryota</taxon>
        <taxon>Metazoa</taxon>
        <taxon>Chordata</taxon>
        <taxon>Craniata</taxon>
        <taxon>Vertebrata</taxon>
        <taxon>Euteleostomi</taxon>
        <taxon>Mammalia</taxon>
        <taxon>Eutheria</taxon>
        <taxon>Laurasiatheria</taxon>
        <taxon>Perissodactyla</taxon>
        <taxon>Equidae</taxon>
        <taxon>Equus</taxon>
    </lineage>
</organism>
<dbReference type="InterPro" id="IPR036539">
    <property type="entry name" value="Cyt_c_oxidase_su7a_sf"/>
</dbReference>
<evidence type="ECO:0000256" key="13">
    <source>
        <dbReference type="ARBA" id="ARBA00042325"/>
    </source>
</evidence>
<sequence length="105" mass="11521">CGEWRGCEGDQRVVAETSRLCSAAGSIQGLRHLARRTISTASRRQFENKVPEKQKLFQEDNGIPVHLKGGIADALLYRATMILTVGGTAYAIYQLAVASFPKKQD</sequence>
<dbReference type="PANTHER" id="PTHR10510:SF15">
    <property type="entry name" value="CYTOCHROME C OXIDASE SUBUNIT 7A2, MITOCHONDRIAL"/>
    <property type="match status" value="1"/>
</dbReference>
<keyword evidence="8" id="KW-0007">Acetylation</keyword>
<reference evidence="14 15" key="1">
    <citation type="journal article" date="2009" name="Science">
        <title>Genome sequence, comparative analysis, and population genetics of the domestic horse.</title>
        <authorList>
            <consortium name="Broad Institute Genome Sequencing Platform"/>
            <consortium name="Broad Institute Whole Genome Assembly Team"/>
            <person name="Wade C.M."/>
            <person name="Giulotto E."/>
            <person name="Sigurdsson S."/>
            <person name="Zoli M."/>
            <person name="Gnerre S."/>
            <person name="Imsland F."/>
            <person name="Lear T.L."/>
            <person name="Adelson D.L."/>
            <person name="Bailey E."/>
            <person name="Bellone R.R."/>
            <person name="Bloecker H."/>
            <person name="Distl O."/>
            <person name="Edgar R.C."/>
            <person name="Garber M."/>
            <person name="Leeb T."/>
            <person name="Mauceli E."/>
            <person name="MacLeod J.N."/>
            <person name="Penedo M.C.T."/>
            <person name="Raison J.M."/>
            <person name="Sharpe T."/>
            <person name="Vogel J."/>
            <person name="Andersson L."/>
            <person name="Antczak D.F."/>
            <person name="Biagi T."/>
            <person name="Binns M.M."/>
            <person name="Chowdhary B.P."/>
            <person name="Coleman S.J."/>
            <person name="Della Valle G."/>
            <person name="Fryc S."/>
            <person name="Guerin G."/>
            <person name="Hasegawa T."/>
            <person name="Hill E.W."/>
            <person name="Jurka J."/>
            <person name="Kiialainen A."/>
            <person name="Lindgren G."/>
            <person name="Liu J."/>
            <person name="Magnani E."/>
            <person name="Mickelson J.R."/>
            <person name="Murray J."/>
            <person name="Nergadze S.G."/>
            <person name="Onofrio R."/>
            <person name="Pedroni S."/>
            <person name="Piras M.F."/>
            <person name="Raudsepp T."/>
            <person name="Rocchi M."/>
            <person name="Roeed K.H."/>
            <person name="Ryder O.A."/>
            <person name="Searle S."/>
            <person name="Skow L."/>
            <person name="Swinburne J.E."/>
            <person name="Syvaenen A.C."/>
            <person name="Tozaki T."/>
            <person name="Valberg S.J."/>
            <person name="Vaudin M."/>
            <person name="White J.R."/>
            <person name="Zody M.C."/>
            <person name="Lander E.S."/>
            <person name="Lindblad-Toh K."/>
        </authorList>
    </citation>
    <scope>NUCLEOTIDE SEQUENCE [LARGE SCALE GENOMIC DNA]</scope>
    <source>
        <strain evidence="14 15">Thoroughbred</strain>
    </source>
</reference>
<reference evidence="14" key="3">
    <citation type="submission" date="2025-09" db="UniProtKB">
        <authorList>
            <consortium name="Ensembl"/>
        </authorList>
    </citation>
    <scope>IDENTIFICATION</scope>
    <source>
        <strain evidence="14">Thoroughbred</strain>
    </source>
</reference>
<evidence type="ECO:0000256" key="11">
    <source>
        <dbReference type="ARBA" id="ARBA00023136"/>
    </source>
</evidence>
<keyword evidence="4" id="KW-0812">Transmembrane</keyword>
<dbReference type="InterPro" id="IPR039297">
    <property type="entry name" value="COX7a"/>
</dbReference>
<comment type="subcellular location">
    <subcellularLocation>
        <location evidence="1">Mitochondrion inner membrane</location>
        <topology evidence="1">Single-pass membrane protein</topology>
    </subcellularLocation>
</comment>
<evidence type="ECO:0000256" key="10">
    <source>
        <dbReference type="ARBA" id="ARBA00023128"/>
    </source>
</evidence>
<comment type="pathway">
    <text evidence="2">Energy metabolism; oxidative phosphorylation.</text>
</comment>
<dbReference type="GO" id="GO:0006123">
    <property type="term" value="P:mitochondrial electron transport, cytochrome c to oxygen"/>
    <property type="evidence" value="ECO:0007669"/>
    <property type="project" value="InterPro"/>
</dbReference>
<evidence type="ECO:0000256" key="8">
    <source>
        <dbReference type="ARBA" id="ARBA00022990"/>
    </source>
</evidence>
<dbReference type="GO" id="GO:0045277">
    <property type="term" value="C:respiratory chain complex IV"/>
    <property type="evidence" value="ECO:0007669"/>
    <property type="project" value="InterPro"/>
</dbReference>
<dbReference type="GO" id="GO:0005743">
    <property type="term" value="C:mitochondrial inner membrane"/>
    <property type="evidence" value="ECO:0007669"/>
    <property type="project" value="UniProtKB-SubCell"/>
</dbReference>
<keyword evidence="5" id="KW-0999">Mitochondrion inner membrane</keyword>
<evidence type="ECO:0000256" key="6">
    <source>
        <dbReference type="ARBA" id="ARBA00022946"/>
    </source>
</evidence>
<evidence type="ECO:0000313" key="15">
    <source>
        <dbReference type="Proteomes" id="UP000002281"/>
    </source>
</evidence>
<keyword evidence="6" id="KW-0809">Transit peptide</keyword>
<evidence type="ECO:0000256" key="12">
    <source>
        <dbReference type="ARBA" id="ARBA00040282"/>
    </source>
</evidence>
<keyword evidence="11" id="KW-0472">Membrane</keyword>
<keyword evidence="7" id="KW-1133">Transmembrane helix</keyword>